<dbReference type="InterPro" id="IPR005845">
    <property type="entry name" value="A-D-PHexomutase_a/b/a-II"/>
</dbReference>
<dbReference type="EMBL" id="CAFBPP010000005">
    <property type="protein sequence ID" value="CAB5010937.1"/>
    <property type="molecule type" value="Genomic_DNA"/>
</dbReference>
<evidence type="ECO:0000313" key="13">
    <source>
        <dbReference type="EMBL" id="CAB5010937.1"/>
    </source>
</evidence>
<dbReference type="GO" id="GO:0000287">
    <property type="term" value="F:magnesium ion binding"/>
    <property type="evidence" value="ECO:0007669"/>
    <property type="project" value="InterPro"/>
</dbReference>
<dbReference type="InterPro" id="IPR036900">
    <property type="entry name" value="A-D-PHexomutase_C_sf"/>
</dbReference>
<evidence type="ECO:0000256" key="3">
    <source>
        <dbReference type="ARBA" id="ARBA00022553"/>
    </source>
</evidence>
<dbReference type="Gene3D" id="3.30.310.50">
    <property type="entry name" value="Alpha-D-phosphohexomutase, C-terminal domain"/>
    <property type="match status" value="1"/>
</dbReference>
<evidence type="ECO:0000259" key="7">
    <source>
        <dbReference type="Pfam" id="PF02878"/>
    </source>
</evidence>
<dbReference type="PANTHER" id="PTHR45745:SF1">
    <property type="entry name" value="PHOSPHOGLUCOMUTASE 2B-RELATED"/>
    <property type="match status" value="1"/>
</dbReference>
<dbReference type="InterPro" id="IPR005841">
    <property type="entry name" value="Alpha-D-phosphohexomutase_SF"/>
</dbReference>
<comment type="cofactor">
    <cofactor evidence="1">
        <name>Mg(2+)</name>
        <dbReference type="ChEBI" id="CHEBI:18420"/>
    </cofactor>
</comment>
<dbReference type="AlphaFoldDB" id="A0A6J6W3M5"/>
<keyword evidence="4" id="KW-0479">Metal-binding</keyword>
<evidence type="ECO:0000313" key="11">
    <source>
        <dbReference type="EMBL" id="CAB4892805.1"/>
    </source>
</evidence>
<dbReference type="EMBL" id="CAFAAC010000003">
    <property type="protein sequence ID" value="CAB4778359.1"/>
    <property type="molecule type" value="Genomic_DNA"/>
</dbReference>
<dbReference type="Pfam" id="PF02880">
    <property type="entry name" value="PGM_PMM_III"/>
    <property type="match status" value="1"/>
</dbReference>
<evidence type="ECO:0000256" key="5">
    <source>
        <dbReference type="ARBA" id="ARBA00022842"/>
    </source>
</evidence>
<evidence type="ECO:0000259" key="9">
    <source>
        <dbReference type="Pfam" id="PF02880"/>
    </source>
</evidence>
<dbReference type="GO" id="GO:0005975">
    <property type="term" value="P:carbohydrate metabolic process"/>
    <property type="evidence" value="ECO:0007669"/>
    <property type="project" value="InterPro"/>
</dbReference>
<dbReference type="Gene3D" id="3.40.120.10">
    <property type="entry name" value="Alpha-D-Glucose-1,6-Bisphosphate, subunit A, domain 3"/>
    <property type="match status" value="3"/>
</dbReference>
<organism evidence="10">
    <name type="scientific">freshwater metagenome</name>
    <dbReference type="NCBI Taxonomy" id="449393"/>
    <lineage>
        <taxon>unclassified sequences</taxon>
        <taxon>metagenomes</taxon>
        <taxon>ecological metagenomes</taxon>
    </lineage>
</organism>
<keyword evidence="5" id="KW-0460">Magnesium</keyword>
<dbReference type="InterPro" id="IPR005846">
    <property type="entry name" value="A-D-PHexomutase_a/b/a-III"/>
</dbReference>
<evidence type="ECO:0000256" key="4">
    <source>
        <dbReference type="ARBA" id="ARBA00022723"/>
    </source>
</evidence>
<dbReference type="PRINTS" id="PR00509">
    <property type="entry name" value="PGMPMM"/>
</dbReference>
<dbReference type="InterPro" id="IPR016055">
    <property type="entry name" value="A-D-PHexomutase_a/b/a-I/II/III"/>
</dbReference>
<feature type="domain" description="Alpha-D-phosphohexomutase alpha/beta/alpha" evidence="8">
    <location>
        <begin position="208"/>
        <end position="312"/>
    </location>
</feature>
<protein>
    <submittedName>
        <fullName evidence="10">Unannotated protein</fullName>
    </submittedName>
</protein>
<dbReference type="InterPro" id="IPR016066">
    <property type="entry name" value="A-D-PHexomutase_CS"/>
</dbReference>
<proteinExistence type="inferred from homology"/>
<dbReference type="EMBL" id="CAFBOP010000001">
    <property type="protein sequence ID" value="CAB4975689.1"/>
    <property type="molecule type" value="Genomic_DNA"/>
</dbReference>
<evidence type="ECO:0000256" key="6">
    <source>
        <dbReference type="ARBA" id="ARBA00023235"/>
    </source>
</evidence>
<dbReference type="InterPro" id="IPR005844">
    <property type="entry name" value="A-D-PHexomutase_a/b/a-I"/>
</dbReference>
<dbReference type="GO" id="GO:0006166">
    <property type="term" value="P:purine ribonucleoside salvage"/>
    <property type="evidence" value="ECO:0007669"/>
    <property type="project" value="TreeGrafter"/>
</dbReference>
<dbReference type="PROSITE" id="PS00710">
    <property type="entry name" value="PGM_PMM"/>
    <property type="match status" value="1"/>
</dbReference>
<dbReference type="CDD" id="cd05799">
    <property type="entry name" value="PGM2"/>
    <property type="match status" value="1"/>
</dbReference>
<keyword evidence="6" id="KW-0413">Isomerase</keyword>
<evidence type="ECO:0000313" key="10">
    <source>
        <dbReference type="EMBL" id="CAB4778359.1"/>
    </source>
</evidence>
<keyword evidence="3" id="KW-0597">Phosphoprotein</keyword>
<gene>
    <name evidence="10" type="ORF">UFOPK2967_00101</name>
    <name evidence="11" type="ORF">UFOPK3587_00010</name>
    <name evidence="12" type="ORF">UFOPK3984_00072</name>
    <name evidence="13" type="ORF">UFOPK4114_00247</name>
</gene>
<name>A0A6J6W3M5_9ZZZZ</name>
<evidence type="ECO:0000256" key="1">
    <source>
        <dbReference type="ARBA" id="ARBA00001946"/>
    </source>
</evidence>
<reference evidence="10" key="1">
    <citation type="submission" date="2020-05" db="EMBL/GenBank/DDBJ databases">
        <authorList>
            <person name="Chiriac C."/>
            <person name="Salcher M."/>
            <person name="Ghai R."/>
            <person name="Kavagutti S V."/>
        </authorList>
    </citation>
    <scope>NUCLEOTIDE SEQUENCE</scope>
</reference>
<evidence type="ECO:0000256" key="2">
    <source>
        <dbReference type="ARBA" id="ARBA00010231"/>
    </source>
</evidence>
<dbReference type="EMBL" id="CAFBMN010000001">
    <property type="protein sequence ID" value="CAB4892805.1"/>
    <property type="molecule type" value="Genomic_DNA"/>
</dbReference>
<feature type="domain" description="Alpha-D-phosphohexomutase alpha/beta/alpha" evidence="9">
    <location>
        <begin position="324"/>
        <end position="433"/>
    </location>
</feature>
<sequence length="544" mass="59160">MNPESLAEIHAWIADDPDPKTVAQLREYIANGNEADLKKCFSGFLQFGTAGLRGPIGPGPSCMNQAVVGRTATGIARYMTARGLRKVIIGRDARHGSDDFCRVSAELLSGAGMDVFVLPEPLPTPVLAFAVNELNADVGIMVTASHNPAHDNGYKVYLGGVVDGIDYRGSQIISPADSQISQEISKVTSLAKEPRGKKWTVLDFSIVDKYVERTVRIAGDSKPNTASEIRIAYSAMHGVGTKTLQQVFEKAGFTNLFLVKEQSAPNPNFPTLPFPNPEERGAMDLAMETARAVGADIVIANDPDADRCAMAVKRNDDSWQMLRGDEIGAILGQYIASTSRTGVLATSIVSSTILEKIAKAHALNFENTLTGFKWLSKIENLAFGYEEALGYCVDSEAVNDKDGISAALLLTRISAELKVQSKSVFDLLDEIWKLHGFHATEQISQRCDSLMHVRSTMEKIQKSHPSDIAGFKVLSVEDLSHPTDGLPPTEGLRLWLANGVRIIIRPSGTEAKIKCYIEVISNTGRDDAMKTIAQLRAPLIQYLK</sequence>
<dbReference type="SUPFAM" id="SSF55957">
    <property type="entry name" value="Phosphoglucomutase, C-terminal domain"/>
    <property type="match status" value="1"/>
</dbReference>
<evidence type="ECO:0000313" key="12">
    <source>
        <dbReference type="EMBL" id="CAB4975689.1"/>
    </source>
</evidence>
<dbReference type="Pfam" id="PF02879">
    <property type="entry name" value="PGM_PMM_II"/>
    <property type="match status" value="1"/>
</dbReference>
<feature type="domain" description="Alpha-D-phosphohexomutase alpha/beta/alpha" evidence="7">
    <location>
        <begin position="46"/>
        <end position="159"/>
    </location>
</feature>
<dbReference type="Pfam" id="PF02878">
    <property type="entry name" value="PGM_PMM_I"/>
    <property type="match status" value="1"/>
</dbReference>
<evidence type="ECO:0000259" key="8">
    <source>
        <dbReference type="Pfam" id="PF02879"/>
    </source>
</evidence>
<accession>A0A6J6W3M5</accession>
<comment type="similarity">
    <text evidence="2">Belongs to the phosphohexose mutase family.</text>
</comment>
<dbReference type="SUPFAM" id="SSF53738">
    <property type="entry name" value="Phosphoglucomutase, first 3 domains"/>
    <property type="match status" value="3"/>
</dbReference>
<dbReference type="PANTHER" id="PTHR45745">
    <property type="entry name" value="PHOSPHOMANNOMUTASE 45A"/>
    <property type="match status" value="1"/>
</dbReference>
<dbReference type="GO" id="GO:0008973">
    <property type="term" value="F:phosphopentomutase activity"/>
    <property type="evidence" value="ECO:0007669"/>
    <property type="project" value="TreeGrafter"/>
</dbReference>